<name>A0A0C2BLG8_9BILA</name>
<dbReference type="InterPro" id="IPR029033">
    <property type="entry name" value="His_PPase_superfam"/>
</dbReference>
<reference evidence="2 3" key="1">
    <citation type="submission" date="2013-12" db="EMBL/GenBank/DDBJ databases">
        <title>Draft genome of the parsitic nematode Ancylostoma duodenale.</title>
        <authorList>
            <person name="Mitreva M."/>
        </authorList>
    </citation>
    <scope>NUCLEOTIDE SEQUENCE [LARGE SCALE GENOMIC DNA]</scope>
    <source>
        <strain evidence="2 3">Zhejiang</strain>
    </source>
</reference>
<proteinExistence type="predicted"/>
<feature type="signal peptide" evidence="1">
    <location>
        <begin position="1"/>
        <end position="17"/>
    </location>
</feature>
<organism evidence="2 3">
    <name type="scientific">Ancylostoma duodenale</name>
    <dbReference type="NCBI Taxonomy" id="51022"/>
    <lineage>
        <taxon>Eukaryota</taxon>
        <taxon>Metazoa</taxon>
        <taxon>Ecdysozoa</taxon>
        <taxon>Nematoda</taxon>
        <taxon>Chromadorea</taxon>
        <taxon>Rhabditida</taxon>
        <taxon>Rhabditina</taxon>
        <taxon>Rhabditomorpha</taxon>
        <taxon>Strongyloidea</taxon>
        <taxon>Ancylostomatidae</taxon>
        <taxon>Ancylostomatinae</taxon>
        <taxon>Ancylostoma</taxon>
    </lineage>
</organism>
<gene>
    <name evidence="2" type="ORF">ANCDUO_25341</name>
</gene>
<accession>A0A0C2BLG8</accession>
<dbReference type="GO" id="GO:0016791">
    <property type="term" value="F:phosphatase activity"/>
    <property type="evidence" value="ECO:0007669"/>
    <property type="project" value="UniProtKB-ARBA"/>
</dbReference>
<evidence type="ECO:0000313" key="3">
    <source>
        <dbReference type="Proteomes" id="UP000054047"/>
    </source>
</evidence>
<feature type="chain" id="PRO_5002146650" evidence="1">
    <location>
        <begin position="18"/>
        <end position="165"/>
    </location>
</feature>
<dbReference type="InterPro" id="IPR000560">
    <property type="entry name" value="His_Pase_clade-2"/>
</dbReference>
<sequence>MLILVILLFVEFAHVSCDQLMLVQLKGLDQARKLGLSLKRRYADTGFVDARYIPSEVSFRSSASERCLMTASAVASAMFNQTESGQPTFVPIFTVPKDKDFVCVPRVQCPPVMREMMKLLGLSGPLWKMVRILLRMGHEGKMGVRDDMLSELFKQESERLNYTYN</sequence>
<dbReference type="Pfam" id="PF00328">
    <property type="entry name" value="His_Phos_2"/>
    <property type="match status" value="1"/>
</dbReference>
<dbReference type="Gene3D" id="3.40.50.1240">
    <property type="entry name" value="Phosphoglycerate mutase-like"/>
    <property type="match status" value="1"/>
</dbReference>
<dbReference type="OrthoDB" id="10257284at2759"/>
<dbReference type="EMBL" id="KN776526">
    <property type="protein sequence ID" value="KIH44633.1"/>
    <property type="molecule type" value="Genomic_DNA"/>
</dbReference>
<dbReference type="Proteomes" id="UP000054047">
    <property type="component" value="Unassembled WGS sequence"/>
</dbReference>
<keyword evidence="1" id="KW-0732">Signal</keyword>
<evidence type="ECO:0000313" key="2">
    <source>
        <dbReference type="EMBL" id="KIH44633.1"/>
    </source>
</evidence>
<keyword evidence="3" id="KW-1185">Reference proteome</keyword>
<feature type="non-terminal residue" evidence="2">
    <location>
        <position position="165"/>
    </location>
</feature>
<evidence type="ECO:0000256" key="1">
    <source>
        <dbReference type="SAM" id="SignalP"/>
    </source>
</evidence>
<protein>
    <submittedName>
        <fullName evidence="2">Uncharacterized protein</fullName>
    </submittedName>
</protein>
<dbReference type="AlphaFoldDB" id="A0A0C2BLG8"/>
<dbReference type="SUPFAM" id="SSF53254">
    <property type="entry name" value="Phosphoglycerate mutase-like"/>
    <property type="match status" value="1"/>
</dbReference>